<organism evidence="2 3">
    <name type="scientific">Schizothecium vesticola</name>
    <dbReference type="NCBI Taxonomy" id="314040"/>
    <lineage>
        <taxon>Eukaryota</taxon>
        <taxon>Fungi</taxon>
        <taxon>Dikarya</taxon>
        <taxon>Ascomycota</taxon>
        <taxon>Pezizomycotina</taxon>
        <taxon>Sordariomycetes</taxon>
        <taxon>Sordariomycetidae</taxon>
        <taxon>Sordariales</taxon>
        <taxon>Schizotheciaceae</taxon>
        <taxon>Schizothecium</taxon>
    </lineage>
</organism>
<comment type="caution">
    <text evidence="2">The sequence shown here is derived from an EMBL/GenBank/DDBJ whole genome shotgun (WGS) entry which is preliminary data.</text>
</comment>
<gene>
    <name evidence="2" type="ORF">B0T18DRAFT_415444</name>
</gene>
<dbReference type="Proteomes" id="UP001172155">
    <property type="component" value="Unassembled WGS sequence"/>
</dbReference>
<protein>
    <submittedName>
        <fullName evidence="2">Uncharacterized protein</fullName>
    </submittedName>
</protein>
<dbReference type="EMBL" id="JAUKUD010000005">
    <property type="protein sequence ID" value="KAK0743562.1"/>
    <property type="molecule type" value="Genomic_DNA"/>
</dbReference>
<name>A0AA40EQB2_9PEZI</name>
<feature type="region of interest" description="Disordered" evidence="1">
    <location>
        <begin position="1"/>
        <end position="25"/>
    </location>
</feature>
<reference evidence="2" key="1">
    <citation type="submission" date="2023-06" db="EMBL/GenBank/DDBJ databases">
        <title>Genome-scale phylogeny and comparative genomics of the fungal order Sordariales.</title>
        <authorList>
            <consortium name="Lawrence Berkeley National Laboratory"/>
            <person name="Hensen N."/>
            <person name="Bonometti L."/>
            <person name="Westerberg I."/>
            <person name="Brannstrom I.O."/>
            <person name="Guillou S."/>
            <person name="Cros-Aarteil S."/>
            <person name="Calhoun S."/>
            <person name="Haridas S."/>
            <person name="Kuo A."/>
            <person name="Mondo S."/>
            <person name="Pangilinan J."/>
            <person name="Riley R."/>
            <person name="LaButti K."/>
            <person name="Andreopoulos B."/>
            <person name="Lipzen A."/>
            <person name="Chen C."/>
            <person name="Yanf M."/>
            <person name="Daum C."/>
            <person name="Ng V."/>
            <person name="Clum A."/>
            <person name="Steindorff A."/>
            <person name="Ohm R."/>
            <person name="Martin F."/>
            <person name="Silar P."/>
            <person name="Natvig D."/>
            <person name="Lalanne C."/>
            <person name="Gautier V."/>
            <person name="Ament-velasquez S.L."/>
            <person name="Kruys A."/>
            <person name="Hutchinson M.I."/>
            <person name="Powell A.J."/>
            <person name="Barry K."/>
            <person name="Miller A.N."/>
            <person name="Grigoriev I.V."/>
            <person name="Debuchy R."/>
            <person name="Gladieux P."/>
            <person name="Thoren M.H."/>
            <person name="Johannesson H."/>
        </authorList>
    </citation>
    <scope>NUCLEOTIDE SEQUENCE</scope>
    <source>
        <strain evidence="2">SMH3187-1</strain>
    </source>
</reference>
<keyword evidence="3" id="KW-1185">Reference proteome</keyword>
<proteinExistence type="predicted"/>
<sequence>MQNPQDKARPTDGSLLCQLPRRGSPRLRASPDFVRVVMSHDMSTLYLTYPRHFRRIDGRYRTAVSVWGQLSEFVVVQPRSPLTLAKVRRQTLDCVRCTSRGVPA</sequence>
<evidence type="ECO:0000313" key="2">
    <source>
        <dbReference type="EMBL" id="KAK0743562.1"/>
    </source>
</evidence>
<feature type="compositionally biased region" description="Basic and acidic residues" evidence="1">
    <location>
        <begin position="1"/>
        <end position="10"/>
    </location>
</feature>
<evidence type="ECO:0000256" key="1">
    <source>
        <dbReference type="SAM" id="MobiDB-lite"/>
    </source>
</evidence>
<accession>A0AA40EQB2</accession>
<evidence type="ECO:0000313" key="3">
    <source>
        <dbReference type="Proteomes" id="UP001172155"/>
    </source>
</evidence>
<dbReference type="AlphaFoldDB" id="A0AA40EQB2"/>